<dbReference type="InterPro" id="IPR041469">
    <property type="entry name" value="Subtilisin-like_FN3"/>
</dbReference>
<evidence type="ECO:0000259" key="2">
    <source>
        <dbReference type="Pfam" id="PF17766"/>
    </source>
</evidence>
<dbReference type="AlphaFoldDB" id="A0A5J9U523"/>
<organism evidence="3 4">
    <name type="scientific">Eragrostis curvula</name>
    <name type="common">weeping love grass</name>
    <dbReference type="NCBI Taxonomy" id="38414"/>
    <lineage>
        <taxon>Eukaryota</taxon>
        <taxon>Viridiplantae</taxon>
        <taxon>Streptophyta</taxon>
        <taxon>Embryophyta</taxon>
        <taxon>Tracheophyta</taxon>
        <taxon>Spermatophyta</taxon>
        <taxon>Magnoliopsida</taxon>
        <taxon>Liliopsida</taxon>
        <taxon>Poales</taxon>
        <taxon>Poaceae</taxon>
        <taxon>PACMAD clade</taxon>
        <taxon>Chloridoideae</taxon>
        <taxon>Eragrostideae</taxon>
        <taxon>Eragrostidinae</taxon>
        <taxon>Eragrostis</taxon>
    </lineage>
</organism>
<evidence type="ECO:0000313" key="4">
    <source>
        <dbReference type="Proteomes" id="UP000324897"/>
    </source>
</evidence>
<feature type="domain" description="Subtilisin-like protease fibronectin type-III" evidence="2">
    <location>
        <begin position="98"/>
        <end position="149"/>
    </location>
</feature>
<feature type="signal peptide" evidence="1">
    <location>
        <begin position="1"/>
        <end position="25"/>
    </location>
</feature>
<dbReference type="OrthoDB" id="206201at2759"/>
<evidence type="ECO:0000256" key="1">
    <source>
        <dbReference type="SAM" id="SignalP"/>
    </source>
</evidence>
<dbReference type="Pfam" id="PF17766">
    <property type="entry name" value="fn3_6"/>
    <property type="match status" value="1"/>
</dbReference>
<keyword evidence="1" id="KW-0732">Signal</keyword>
<dbReference type="Gramene" id="TVU18733">
    <property type="protein sequence ID" value="TVU18733"/>
    <property type="gene ID" value="EJB05_34845"/>
</dbReference>
<comment type="caution">
    <text evidence="3">The sequence shown here is derived from an EMBL/GenBank/DDBJ whole genome shotgun (WGS) entry which is preliminary data.</text>
</comment>
<proteinExistence type="predicted"/>
<dbReference type="EMBL" id="RWGY01000029">
    <property type="protein sequence ID" value="TVU18733.1"/>
    <property type="molecule type" value="Genomic_DNA"/>
</dbReference>
<dbReference type="Proteomes" id="UP000324897">
    <property type="component" value="Chromosome 7"/>
</dbReference>
<gene>
    <name evidence="3" type="ORF">EJB05_34845</name>
</gene>
<name>A0A5J9U523_9POAL</name>
<evidence type="ECO:0000313" key="3">
    <source>
        <dbReference type="EMBL" id="TVU18733.1"/>
    </source>
</evidence>
<keyword evidence="4" id="KW-1185">Reference proteome</keyword>
<sequence length="202" mass="21673">METSKHSMLCLVPLLLLAAGAKVVAHDDLTTFIIHPDGSSSAFFPLVYTGASGNPLAELCGTGSLDGMDVKGKIVLCEYWSGPGGNITRIMKGAVTWNRSMPVVVQRTVKNVGKVPSTYTPKVDMPAGDVTIDVSPSELVFTENGTTKVVQEIKPKSEKPMLVLPSSAFKGLSALEPRCLDKGKTYCIKAEQQSIRTIYVNQ</sequence>
<feature type="non-terminal residue" evidence="3">
    <location>
        <position position="1"/>
    </location>
</feature>
<reference evidence="3 4" key="1">
    <citation type="journal article" date="2019" name="Sci. Rep.">
        <title>A high-quality genome of Eragrostis curvula grass provides insights into Poaceae evolution and supports new strategies to enhance forage quality.</title>
        <authorList>
            <person name="Carballo J."/>
            <person name="Santos B.A.C.M."/>
            <person name="Zappacosta D."/>
            <person name="Garbus I."/>
            <person name="Selva J.P."/>
            <person name="Gallo C.A."/>
            <person name="Diaz A."/>
            <person name="Albertini E."/>
            <person name="Caccamo M."/>
            <person name="Echenique V."/>
        </authorList>
    </citation>
    <scope>NUCLEOTIDE SEQUENCE [LARGE SCALE GENOMIC DNA]</scope>
    <source>
        <strain evidence="4">cv. Victoria</strain>
        <tissue evidence="3">Leaf</tissue>
    </source>
</reference>
<feature type="chain" id="PRO_5023822062" description="Subtilisin-like protease fibronectin type-III domain-containing protein" evidence="1">
    <location>
        <begin position="26"/>
        <end position="202"/>
    </location>
</feature>
<accession>A0A5J9U523</accession>
<dbReference type="Gene3D" id="2.60.40.2310">
    <property type="match status" value="1"/>
</dbReference>
<protein>
    <recommendedName>
        <fullName evidence="2">Subtilisin-like protease fibronectin type-III domain-containing protein</fullName>
    </recommendedName>
</protein>
<dbReference type="CDD" id="cd02120">
    <property type="entry name" value="PA_subtilisin_like"/>
    <property type="match status" value="1"/>
</dbReference>